<dbReference type="Proteomes" id="UP000481037">
    <property type="component" value="Unassembled WGS sequence"/>
</dbReference>
<evidence type="ECO:0000259" key="1">
    <source>
        <dbReference type="Pfam" id="PF01926"/>
    </source>
</evidence>
<dbReference type="GO" id="GO:0005737">
    <property type="term" value="C:cytoplasm"/>
    <property type="evidence" value="ECO:0007669"/>
    <property type="project" value="TreeGrafter"/>
</dbReference>
<proteinExistence type="predicted"/>
<dbReference type="PANTHER" id="PTHR42714">
    <property type="entry name" value="TRNA MODIFICATION GTPASE GTPBP3"/>
    <property type="match status" value="1"/>
</dbReference>
<dbReference type="InterPro" id="IPR006073">
    <property type="entry name" value="GTP-bd"/>
</dbReference>
<dbReference type="Gene3D" id="3.40.50.300">
    <property type="entry name" value="P-loop containing nucleotide triphosphate hydrolases"/>
    <property type="match status" value="1"/>
</dbReference>
<evidence type="ECO:0000313" key="2">
    <source>
        <dbReference type="EMBL" id="MRX07233.1"/>
    </source>
</evidence>
<dbReference type="GO" id="GO:0002098">
    <property type="term" value="P:tRNA wobble uridine modification"/>
    <property type="evidence" value="ECO:0007669"/>
    <property type="project" value="TreeGrafter"/>
</dbReference>
<evidence type="ECO:0000313" key="3">
    <source>
        <dbReference type="Proteomes" id="UP000481037"/>
    </source>
</evidence>
<sequence length="270" mass="29815">MKNSDLSQQFEELLDTPVHAKPVVAAYGLMNSGKSSLFNMLTEHVEQEFFKTNDIRETAENSSCDFGDFTFLDTPGLDANAQDNLTASQGESSADIVVFVHQPQGELDAAEVGFLGTLASSFGHRAADNIILVLSKIDKASAQEVDEIEGKIRTQCRNHIGFEPTIIRVSSKRYETGVRNQKPALCAQSGVQTLRQKLAVAALSAQEARNERQLARVRALLLQTEEAEAVLKSRRTDLRHNLVQEFSSFNAQVANLREFLASSATQFKRI</sequence>
<dbReference type="PANTHER" id="PTHR42714:SF6">
    <property type="entry name" value="TRANSLATION INITIATION FACTOR IF-2"/>
    <property type="match status" value="1"/>
</dbReference>
<dbReference type="GO" id="GO:0005525">
    <property type="term" value="F:GTP binding"/>
    <property type="evidence" value="ECO:0007669"/>
    <property type="project" value="InterPro"/>
</dbReference>
<name>A0A6L5QBT0_9BURK</name>
<dbReference type="GO" id="GO:0030488">
    <property type="term" value="P:tRNA methylation"/>
    <property type="evidence" value="ECO:0007669"/>
    <property type="project" value="TreeGrafter"/>
</dbReference>
<dbReference type="AlphaFoldDB" id="A0A6L5QBT0"/>
<feature type="domain" description="G" evidence="1">
    <location>
        <begin position="24"/>
        <end position="112"/>
    </location>
</feature>
<dbReference type="RefSeq" id="WP_154362025.1">
    <property type="nucleotide sequence ID" value="NZ_WKJM01000003.1"/>
</dbReference>
<keyword evidence="3" id="KW-1185">Reference proteome</keyword>
<organism evidence="2 3">
    <name type="scientific">Duganella alba</name>
    <dbReference type="NCBI Taxonomy" id="2666081"/>
    <lineage>
        <taxon>Bacteria</taxon>
        <taxon>Pseudomonadati</taxon>
        <taxon>Pseudomonadota</taxon>
        <taxon>Betaproteobacteria</taxon>
        <taxon>Burkholderiales</taxon>
        <taxon>Oxalobacteraceae</taxon>
        <taxon>Telluria group</taxon>
        <taxon>Duganella</taxon>
    </lineage>
</organism>
<gene>
    <name evidence="2" type="ORF">GJ697_05225</name>
</gene>
<dbReference type="SUPFAM" id="SSF52540">
    <property type="entry name" value="P-loop containing nucleoside triphosphate hydrolases"/>
    <property type="match status" value="1"/>
</dbReference>
<protein>
    <recommendedName>
        <fullName evidence="1">G domain-containing protein</fullName>
    </recommendedName>
</protein>
<dbReference type="InterPro" id="IPR027417">
    <property type="entry name" value="P-loop_NTPase"/>
</dbReference>
<comment type="caution">
    <text evidence="2">The sequence shown here is derived from an EMBL/GenBank/DDBJ whole genome shotgun (WGS) entry which is preliminary data.</text>
</comment>
<reference evidence="2 3" key="1">
    <citation type="submission" date="2019-11" db="EMBL/GenBank/DDBJ databases">
        <title>Novel species isolated from a subtropical stream in China.</title>
        <authorList>
            <person name="Lu H."/>
        </authorList>
    </citation>
    <scope>NUCLEOTIDE SEQUENCE [LARGE SCALE GENOMIC DNA]</scope>
    <source>
        <strain evidence="2 3">FT25W</strain>
    </source>
</reference>
<dbReference type="Pfam" id="PF01926">
    <property type="entry name" value="MMR_HSR1"/>
    <property type="match status" value="1"/>
</dbReference>
<accession>A0A6L5QBT0</accession>
<dbReference type="EMBL" id="WKJM01000003">
    <property type="protein sequence ID" value="MRX07233.1"/>
    <property type="molecule type" value="Genomic_DNA"/>
</dbReference>